<keyword evidence="2" id="KW-1185">Reference proteome</keyword>
<gene>
    <name evidence="1" type="ORF">CUN59_11735</name>
</gene>
<dbReference type="AlphaFoldDB" id="A0A2S6CTT6"/>
<dbReference type="EMBL" id="PGEM01000079">
    <property type="protein sequence ID" value="PPJ63139.1"/>
    <property type="molecule type" value="Genomic_DNA"/>
</dbReference>
<evidence type="ECO:0000313" key="1">
    <source>
        <dbReference type="EMBL" id="PPJ63139.1"/>
    </source>
</evidence>
<evidence type="ECO:0000313" key="2">
    <source>
        <dbReference type="Proteomes" id="UP000239589"/>
    </source>
</evidence>
<dbReference type="RefSeq" id="WP_104388014.1">
    <property type="nucleotide sequence ID" value="NZ_PGEM01000079.1"/>
</dbReference>
<proteinExistence type="predicted"/>
<dbReference type="Proteomes" id="UP000239589">
    <property type="component" value="Unassembled WGS sequence"/>
</dbReference>
<dbReference type="OrthoDB" id="518169at2"/>
<name>A0A2S6CTT6_9CYAN</name>
<reference evidence="1 2" key="1">
    <citation type="submission" date="2018-02" db="EMBL/GenBank/DDBJ databases">
        <title>Discovery of a pederin family compound in a non-symbiotic bloom-forming cyanobacterium.</title>
        <authorList>
            <person name="Kust A."/>
            <person name="Mares J."/>
            <person name="Jokela J."/>
            <person name="Urajova P."/>
            <person name="Hajek J."/>
            <person name="Saurav K."/>
            <person name="Voracova K."/>
            <person name="Fewer D.P."/>
            <person name="Haapaniemi E."/>
            <person name="Permi P."/>
            <person name="Rehakova K."/>
            <person name="Sivonen K."/>
            <person name="Hrouzek P."/>
        </authorList>
    </citation>
    <scope>NUCLEOTIDE SEQUENCE [LARGE SCALE GENOMIC DNA]</scope>
    <source>
        <strain evidence="1 2">CHARLIE-1</strain>
    </source>
</reference>
<protein>
    <submittedName>
        <fullName evidence="1">Uncharacterized protein</fullName>
    </submittedName>
</protein>
<comment type="caution">
    <text evidence="1">The sequence shown here is derived from an EMBL/GenBank/DDBJ whole genome shotgun (WGS) entry which is preliminary data.</text>
</comment>
<sequence length="155" mass="17782">MVKEIQSKKTDKFTQYLEHLEAGRKLQEDWINHGIDCVDLYFEDIDSDWLETWGDDNDEPGYIEKITTFLESDDVVAVKVRERLQDKSLDEIIDALEYCLSQLTEKDRIFAAKDFLVGDVVVSGSSRASGNSDIDEVELLELAEDLMERLTEILG</sequence>
<organism evidence="1 2">
    <name type="scientific">Cuspidothrix issatschenkoi CHARLIE-1</name>
    <dbReference type="NCBI Taxonomy" id="2052836"/>
    <lineage>
        <taxon>Bacteria</taxon>
        <taxon>Bacillati</taxon>
        <taxon>Cyanobacteriota</taxon>
        <taxon>Cyanophyceae</taxon>
        <taxon>Nostocales</taxon>
        <taxon>Aphanizomenonaceae</taxon>
        <taxon>Cuspidothrix</taxon>
    </lineage>
</organism>
<accession>A0A2S6CTT6</accession>